<comment type="similarity">
    <text evidence="2 10">Belongs to the CDP-alcohol phosphatidyltransferase class-II family.</text>
</comment>
<dbReference type="GO" id="GO:0005524">
    <property type="term" value="F:ATP binding"/>
    <property type="evidence" value="ECO:0007669"/>
    <property type="project" value="UniProtKB-KW"/>
</dbReference>
<protein>
    <recommendedName>
        <fullName evidence="10">CDP-diacylglycerol--glycerol-3-phosphate 3-phosphatidyltransferase</fullName>
        <ecNumber evidence="10">2.7.8.5</ecNumber>
    </recommendedName>
</protein>
<name>A0A177TF10_9BASI</name>
<evidence type="ECO:0000256" key="3">
    <source>
        <dbReference type="ARBA" id="ARBA00022516"/>
    </source>
</evidence>
<evidence type="ECO:0000256" key="8">
    <source>
        <dbReference type="ARBA" id="ARBA00023264"/>
    </source>
</evidence>
<dbReference type="PROSITE" id="PS50035">
    <property type="entry name" value="PLD"/>
    <property type="match status" value="1"/>
</dbReference>
<dbReference type="GO" id="GO:0032049">
    <property type="term" value="P:cardiolipin biosynthetic process"/>
    <property type="evidence" value="ECO:0007669"/>
    <property type="project" value="InterPro"/>
</dbReference>
<dbReference type="SUPFAM" id="SSF56024">
    <property type="entry name" value="Phospholipase D/nuclease"/>
    <property type="match status" value="1"/>
</dbReference>
<evidence type="ECO:0000256" key="2">
    <source>
        <dbReference type="ARBA" id="ARBA00010682"/>
    </source>
</evidence>
<dbReference type="Proteomes" id="UP000077521">
    <property type="component" value="Unassembled WGS sequence"/>
</dbReference>
<evidence type="ECO:0000256" key="9">
    <source>
        <dbReference type="ARBA" id="ARBA00048586"/>
    </source>
</evidence>
<accession>A0A177TF10</accession>
<keyword evidence="8 10" id="KW-1208">Phospholipid metabolism</keyword>
<keyword evidence="5" id="KW-0677">Repeat</keyword>
<reference evidence="11" key="1">
    <citation type="submission" date="2016-04" db="EMBL/GenBank/DDBJ databases">
        <authorList>
            <person name="Nguyen H.D."/>
            <person name="Samba Siva P."/>
            <person name="Cullis J."/>
            <person name="Levesque C.A."/>
            <person name="Hambleton S."/>
        </authorList>
    </citation>
    <scope>NUCLEOTIDE SEQUENCE</scope>
    <source>
        <strain evidence="11">DAOMC 236416</strain>
    </source>
</reference>
<evidence type="ECO:0000313" key="12">
    <source>
        <dbReference type="Proteomes" id="UP000077521"/>
    </source>
</evidence>
<evidence type="ECO:0000313" key="11">
    <source>
        <dbReference type="EMBL" id="KAE8254454.1"/>
    </source>
</evidence>
<dbReference type="CDD" id="cd09137">
    <property type="entry name" value="PLDc_PGS1_euk_2"/>
    <property type="match status" value="1"/>
</dbReference>
<dbReference type="InterPro" id="IPR001736">
    <property type="entry name" value="PLipase_D/transphosphatidylase"/>
</dbReference>
<comment type="pathway">
    <text evidence="1 10">Phospholipid metabolism; phosphatidylglycerol biosynthesis; phosphatidylglycerol from CDP-diacylglycerol: step 1/2.</text>
</comment>
<comment type="catalytic activity">
    <reaction evidence="9 10">
        <text>a CDP-1,2-diacyl-sn-glycerol + sn-glycerol 3-phosphate = a 1,2-diacyl-sn-glycero-3-phospho-(1'-sn-glycero-3'-phosphate) + CMP + H(+)</text>
        <dbReference type="Rhea" id="RHEA:12593"/>
        <dbReference type="ChEBI" id="CHEBI:15378"/>
        <dbReference type="ChEBI" id="CHEBI:57597"/>
        <dbReference type="ChEBI" id="CHEBI:58332"/>
        <dbReference type="ChEBI" id="CHEBI:60110"/>
        <dbReference type="ChEBI" id="CHEBI:60377"/>
        <dbReference type="EC" id="2.7.8.5"/>
    </reaction>
</comment>
<dbReference type="InterPro" id="IPR016270">
    <property type="entry name" value="PGS1"/>
</dbReference>
<keyword evidence="4 10" id="KW-0808">Transferase</keyword>
<comment type="function">
    <text evidence="10">Functions in the biosynthesis of the anionic phospholipids phosphatidylglycerol and cardiolipin.</text>
</comment>
<dbReference type="PANTHER" id="PTHR12586">
    <property type="entry name" value="CDP-DIACYLGLYCEROL--SERINE O-PHOSPHATIDYLTRANSFERASE"/>
    <property type="match status" value="1"/>
</dbReference>
<evidence type="ECO:0000256" key="6">
    <source>
        <dbReference type="ARBA" id="ARBA00023098"/>
    </source>
</evidence>
<evidence type="ECO:0000256" key="1">
    <source>
        <dbReference type="ARBA" id="ARBA00005042"/>
    </source>
</evidence>
<evidence type="ECO:0000256" key="7">
    <source>
        <dbReference type="ARBA" id="ARBA00023209"/>
    </source>
</evidence>
<organism evidence="11 12">
    <name type="scientific">Tilletia indica</name>
    <dbReference type="NCBI Taxonomy" id="43049"/>
    <lineage>
        <taxon>Eukaryota</taxon>
        <taxon>Fungi</taxon>
        <taxon>Dikarya</taxon>
        <taxon>Basidiomycota</taxon>
        <taxon>Ustilaginomycotina</taxon>
        <taxon>Exobasidiomycetes</taxon>
        <taxon>Tilletiales</taxon>
        <taxon>Tilletiaceae</taxon>
        <taxon>Tilletia</taxon>
    </lineage>
</organism>
<dbReference type="UniPathway" id="UPA00084">
    <property type="reaction ID" value="UER00503"/>
</dbReference>
<dbReference type="EMBL" id="LWDF02000190">
    <property type="protein sequence ID" value="KAE8254454.1"/>
    <property type="molecule type" value="Genomic_DNA"/>
</dbReference>
<keyword evidence="10" id="KW-0067">ATP-binding</keyword>
<reference evidence="11" key="2">
    <citation type="journal article" date="2019" name="IMA Fungus">
        <title>Genome sequencing and comparison of five Tilletia species to identify candidate genes for the detection of regulated species infecting wheat.</title>
        <authorList>
            <person name="Nguyen H.D.T."/>
            <person name="Sultana T."/>
            <person name="Kesanakurti P."/>
            <person name="Hambleton S."/>
        </authorList>
    </citation>
    <scope>NUCLEOTIDE SEQUENCE</scope>
    <source>
        <strain evidence="11">DAOMC 236416</strain>
    </source>
</reference>
<comment type="caution">
    <text evidence="11">The sequence shown here is derived from an EMBL/GenBank/DDBJ whole genome shotgun (WGS) entry which is preliminary data.</text>
</comment>
<comment type="subcellular location">
    <subcellularLocation>
        <location evidence="10">Mitochondrion</location>
    </subcellularLocation>
</comment>
<dbReference type="EC" id="2.7.8.5" evidence="10"/>
<keyword evidence="6 10" id="KW-0443">Lipid metabolism</keyword>
<evidence type="ECO:0000256" key="10">
    <source>
        <dbReference type="RuleBase" id="RU365024"/>
    </source>
</evidence>
<keyword evidence="12" id="KW-1185">Reference proteome</keyword>
<dbReference type="Gene3D" id="3.30.870.10">
    <property type="entry name" value="Endonuclease Chain A"/>
    <property type="match status" value="2"/>
</dbReference>
<keyword evidence="10" id="KW-0496">Mitochondrion</keyword>
<keyword evidence="3 10" id="KW-0444">Lipid biosynthesis</keyword>
<dbReference type="GO" id="GO:0008444">
    <property type="term" value="F:CDP-diacylglycerol-glycerol-3-phosphate 3-phosphatidyltransferase activity"/>
    <property type="evidence" value="ECO:0007669"/>
    <property type="project" value="UniProtKB-EC"/>
</dbReference>
<dbReference type="PANTHER" id="PTHR12586:SF1">
    <property type="entry name" value="CDP-DIACYLGLYCEROL--GLYCEROL-3-PHOSPHATE 3-PHOSPHATIDYLTRANSFERASE, MITOCHONDRIAL"/>
    <property type="match status" value="1"/>
</dbReference>
<keyword evidence="10" id="KW-0547">Nucleotide-binding</keyword>
<gene>
    <name evidence="11" type="ORF">A4X13_0g3413</name>
</gene>
<dbReference type="GO" id="GO:0005739">
    <property type="term" value="C:mitochondrion"/>
    <property type="evidence" value="ECO:0007669"/>
    <property type="project" value="UniProtKB-SubCell"/>
</dbReference>
<evidence type="ECO:0000256" key="4">
    <source>
        <dbReference type="ARBA" id="ARBA00022679"/>
    </source>
</evidence>
<dbReference type="CDD" id="cd09135">
    <property type="entry name" value="PLDc_PGS1_euk_1"/>
    <property type="match status" value="1"/>
</dbReference>
<evidence type="ECO:0000256" key="5">
    <source>
        <dbReference type="ARBA" id="ARBA00022737"/>
    </source>
</evidence>
<proteinExistence type="inferred from homology"/>
<dbReference type="AlphaFoldDB" id="A0A177TF10"/>
<dbReference type="SMART" id="SM00155">
    <property type="entry name" value="PLDc"/>
    <property type="match status" value="2"/>
</dbReference>
<sequence length="628" mass="69292">MTSTSSSSSTAYSLISTLTTATTTRTMARTTATTLSLRVWSLSSRGRCTAVVYAPPPHAPARHRRPLSTSSTTTTSTAANIAARLRLPCFPAHSHQLHLLPSPTSFHSSLISLIQSAQSRILLSSLYIGPTESELVHGHLRKALSRNPSLRCTFLLDALRSTREGLDRPSAASLVAALVRDFPGQVDARLHLTPRVTSSWLRKLLPKRFGEGLGLQHMKLYVADDSLIISGANLSRDYFTNRQDRYLLIQDHAPLSNYVHDLIGQRFAKHAYRLEPTSSPSSSAFADDKQNAAYTLEWDGGTQSKRIWMNGKEPADREEQSLPREYAWASSLSQDLRALTQKWETESSTSSKNGRQAKEDDELQAKKEAGDVEIVPLLQLGTVCLTQETDALHLLFSEHLNSNSPSQATTKTKTTVDLTTGYFSPSPSLVHLLLRNGARGTSTSSSIVLRVLTASPRANGFFGSSFPSGLLPAAYVLLERAFAKRAGEAGWRDSRGGDEERGQRVLEMRRWEKDDWTYHAKGIWITPPAAHNPTITLLGSSNYGRRSAHLDAECTFLISTTPSSSSSSSSENDFATKLGVERDAILGHAQVWNWQRRPREEEKAEEKQLGIEVGPLLRFLTWAMKGLL</sequence>
<keyword evidence="7 10" id="KW-0594">Phospholipid biosynthesis</keyword>